<dbReference type="Pfam" id="PF00069">
    <property type="entry name" value="Pkinase"/>
    <property type="match status" value="1"/>
</dbReference>
<dbReference type="Proteomes" id="UP000236333">
    <property type="component" value="Unassembled WGS sequence"/>
</dbReference>
<dbReference type="EMBL" id="PGGS01000319">
    <property type="protein sequence ID" value="PNH05269.1"/>
    <property type="molecule type" value="Genomic_DNA"/>
</dbReference>
<dbReference type="InterPro" id="IPR000719">
    <property type="entry name" value="Prot_kinase_dom"/>
</dbReference>
<feature type="compositionally biased region" description="Low complexity" evidence="5">
    <location>
        <begin position="209"/>
        <end position="219"/>
    </location>
</feature>
<evidence type="ECO:0000256" key="2">
    <source>
        <dbReference type="ARBA" id="ARBA00022741"/>
    </source>
</evidence>
<dbReference type="PIRSF" id="PIRSF000654">
    <property type="entry name" value="Integrin-linked_kinase"/>
    <property type="match status" value="1"/>
</dbReference>
<dbReference type="GO" id="GO:0005524">
    <property type="term" value="F:ATP binding"/>
    <property type="evidence" value="ECO:0007669"/>
    <property type="project" value="UniProtKB-KW"/>
</dbReference>
<dbReference type="InterPro" id="IPR001245">
    <property type="entry name" value="Ser-Thr/Tyr_kinase_cat_dom"/>
</dbReference>
<organism evidence="7 8">
    <name type="scientific">Tetrabaena socialis</name>
    <dbReference type="NCBI Taxonomy" id="47790"/>
    <lineage>
        <taxon>Eukaryota</taxon>
        <taxon>Viridiplantae</taxon>
        <taxon>Chlorophyta</taxon>
        <taxon>core chlorophytes</taxon>
        <taxon>Chlorophyceae</taxon>
        <taxon>CS clade</taxon>
        <taxon>Chlamydomonadales</taxon>
        <taxon>Tetrabaenaceae</taxon>
        <taxon>Tetrabaena</taxon>
    </lineage>
</organism>
<proteinExistence type="predicted"/>
<dbReference type="GO" id="GO:0004674">
    <property type="term" value="F:protein serine/threonine kinase activity"/>
    <property type="evidence" value="ECO:0007669"/>
    <property type="project" value="TreeGrafter"/>
</dbReference>
<evidence type="ECO:0000313" key="8">
    <source>
        <dbReference type="Proteomes" id="UP000236333"/>
    </source>
</evidence>
<dbReference type="PROSITE" id="PS00108">
    <property type="entry name" value="PROTEIN_KINASE_ST"/>
    <property type="match status" value="1"/>
</dbReference>
<comment type="caution">
    <text evidence="7">The sequence shown here is derived from an EMBL/GenBank/DDBJ whole genome shotgun (WGS) entry which is preliminary data.</text>
</comment>
<keyword evidence="2" id="KW-0547">Nucleotide-binding</keyword>
<gene>
    <name evidence="7" type="ORF">TSOC_008481</name>
</gene>
<feature type="compositionally biased region" description="Gly residues" evidence="5">
    <location>
        <begin position="406"/>
        <end position="416"/>
    </location>
</feature>
<evidence type="ECO:0000313" key="7">
    <source>
        <dbReference type="EMBL" id="PNH05269.1"/>
    </source>
</evidence>
<accession>A0A2J7ZYC2</accession>
<dbReference type="PROSITE" id="PS50011">
    <property type="entry name" value="PROTEIN_KINASE_DOM"/>
    <property type="match status" value="1"/>
</dbReference>
<evidence type="ECO:0000256" key="5">
    <source>
        <dbReference type="SAM" id="MobiDB-lite"/>
    </source>
</evidence>
<dbReference type="Pfam" id="PF07714">
    <property type="entry name" value="PK_Tyr_Ser-Thr"/>
    <property type="match status" value="1"/>
</dbReference>
<feature type="domain" description="Protein kinase" evidence="6">
    <location>
        <begin position="46"/>
        <end position="386"/>
    </location>
</feature>
<dbReference type="InterPro" id="IPR011009">
    <property type="entry name" value="Kinase-like_dom_sf"/>
</dbReference>
<dbReference type="PANTHER" id="PTHR44329">
    <property type="entry name" value="SERINE/THREONINE-PROTEIN KINASE TNNI3K-RELATED"/>
    <property type="match status" value="1"/>
</dbReference>
<feature type="region of interest" description="Disordered" evidence="5">
    <location>
        <begin position="391"/>
        <end position="416"/>
    </location>
</feature>
<keyword evidence="1" id="KW-0808">Transferase</keyword>
<dbReference type="AlphaFoldDB" id="A0A2J7ZYC2"/>
<feature type="region of interest" description="Disordered" evidence="5">
    <location>
        <begin position="180"/>
        <end position="220"/>
    </location>
</feature>
<dbReference type="Gene3D" id="3.30.200.20">
    <property type="entry name" value="Phosphorylase Kinase, domain 1"/>
    <property type="match status" value="1"/>
</dbReference>
<dbReference type="InterPro" id="IPR051681">
    <property type="entry name" value="Ser/Thr_Kinases-Pseudokinases"/>
</dbReference>
<evidence type="ECO:0000259" key="6">
    <source>
        <dbReference type="PROSITE" id="PS50011"/>
    </source>
</evidence>
<dbReference type="SMART" id="SM00220">
    <property type="entry name" value="S_TKc"/>
    <property type="match status" value="1"/>
</dbReference>
<dbReference type="Gene3D" id="1.10.510.10">
    <property type="entry name" value="Transferase(Phosphotransferase) domain 1"/>
    <property type="match status" value="1"/>
</dbReference>
<evidence type="ECO:0000256" key="3">
    <source>
        <dbReference type="ARBA" id="ARBA00022777"/>
    </source>
</evidence>
<feature type="compositionally biased region" description="Low complexity" evidence="5">
    <location>
        <begin position="184"/>
        <end position="197"/>
    </location>
</feature>
<dbReference type="PANTHER" id="PTHR44329:SF288">
    <property type="entry name" value="MITOGEN-ACTIVATED PROTEIN KINASE KINASE KINASE 20"/>
    <property type="match status" value="1"/>
</dbReference>
<evidence type="ECO:0000256" key="4">
    <source>
        <dbReference type="ARBA" id="ARBA00022840"/>
    </source>
</evidence>
<keyword evidence="8" id="KW-1185">Reference proteome</keyword>
<evidence type="ECO:0000256" key="1">
    <source>
        <dbReference type="ARBA" id="ARBA00022679"/>
    </source>
</evidence>
<name>A0A2J7ZYC2_9CHLO</name>
<keyword evidence="4" id="KW-0067">ATP-binding</keyword>
<dbReference type="InterPro" id="IPR008271">
    <property type="entry name" value="Ser/Thr_kinase_AS"/>
</dbReference>
<feature type="compositionally biased region" description="Gly residues" evidence="5">
    <location>
        <begin position="198"/>
        <end position="208"/>
    </location>
</feature>
<sequence>MAVGETLPVRDALLAMITAIRSGEMQQARGIGERCVIPLSLTSVDLAMGAKLCEGAESIVYRGTWAGHPVAIKKFRITSSADLDRFKSELTILSSLNHPAVVPLLGARAMPPDYMLVLPLAGGGNLRNALHERGWRPSWSQLLGMAAQMAAGMQHIHSIGVLHRDMKPANVLLLDHATGGGGSSNSKISGSAISSGKVDGGSGAGVGLPEGPEAGSPEEAGPRLRLQVADFGLAAREVDGAGEYDADSLMAGGKPTGGFYKRQMVGTLEYMAPELLLRTAPPSRASDVYAWAVTVNEMATGIVPFSDCTKDNPEVHTVLEMGYGRQELAAAVCAEGLRPLLPRRCPPGFSRLLLGCWEQDPARRPSFAQVLESLGRLVTEELAPWEAAEVAAGAGKREAGQEQVCGPGGAGDDGRV</sequence>
<reference evidence="7 8" key="1">
    <citation type="journal article" date="2017" name="Mol. Biol. Evol.">
        <title>The 4-celled Tetrabaena socialis nuclear genome reveals the essential components for genetic control of cell number at the origin of multicellularity in the volvocine lineage.</title>
        <authorList>
            <person name="Featherston J."/>
            <person name="Arakaki Y."/>
            <person name="Hanschen E.R."/>
            <person name="Ferris P.J."/>
            <person name="Michod R.E."/>
            <person name="Olson B.J.S.C."/>
            <person name="Nozaki H."/>
            <person name="Durand P.M."/>
        </authorList>
    </citation>
    <scope>NUCLEOTIDE SEQUENCE [LARGE SCALE GENOMIC DNA]</scope>
    <source>
        <strain evidence="7 8">NIES-571</strain>
    </source>
</reference>
<dbReference type="OrthoDB" id="10264738at2759"/>
<keyword evidence="3 7" id="KW-0418">Kinase</keyword>
<protein>
    <submittedName>
        <fullName evidence="7">Protein kinase and PP2C-like domain-containing protein</fullName>
    </submittedName>
</protein>
<dbReference type="SUPFAM" id="SSF56112">
    <property type="entry name" value="Protein kinase-like (PK-like)"/>
    <property type="match status" value="1"/>
</dbReference>